<evidence type="ECO:0000313" key="2">
    <source>
        <dbReference type="EMBL" id="KUJ44825.1"/>
    </source>
</evidence>
<name>A0A9X0I0Y2_9ACTN</name>
<dbReference type="OMA" id="RDEMANM"/>
<keyword evidence="3" id="KW-1185">Reference proteome</keyword>
<evidence type="ECO:0000313" key="3">
    <source>
        <dbReference type="Proteomes" id="UP000053246"/>
    </source>
</evidence>
<dbReference type="RefSeq" id="WP_013734098.1">
    <property type="nucleotide sequence ID" value="NZ_LMWI01000002.1"/>
</dbReference>
<accession>A0A9X0I0Y2</accession>
<feature type="compositionally biased region" description="Pro residues" evidence="1">
    <location>
        <begin position="596"/>
        <end position="623"/>
    </location>
</feature>
<dbReference type="AlphaFoldDB" id="A0A9X0I0Y2"/>
<dbReference type="Proteomes" id="UP000053246">
    <property type="component" value="Unassembled WGS sequence"/>
</dbReference>
<protein>
    <submittedName>
        <fullName evidence="2">Uncharacterized protein</fullName>
    </submittedName>
</protein>
<sequence length="623" mass="66270">MSMQNGWARLEPTVRERTGEEGLQAGIADPLWLLTRQWQLGEFAATDAGTPVWARLRGTVTGLTRLRPGPPPTGPGATGLRYDVGTVPLEALVESEPAVVGTEGTRDLALRAGGYFLTLLAEEWEGTMLPAESQAGYVAGLLATHPVPTEGLPAGDRLLAARVPDGVALFAALDSGLRPPDGGRPTLPAQPPLTSAAARPVRAAALRFLAWYDGVTGRALPELPTWSPQRLEYQVSLAAPAVGGEPEFVLTTDEYASGSLDWYAFDHVPGGSLGAVASDPGGTGRPFLASGIPTPVTFRGMPAARWWEFENAAVDFGSVRAAGDSIATMLLVEYATVYSNDFFLFPVAMEVGSVCRVSSLVVHDTFGQRMLVPPTRSAVRGAEFAIYEHSAYDPLSGGTGPLSLRDSTFTLLPTLDDSHDSAPVEEVWLLRDESANQVWAVEATACGPDGRPVDRAERHAAGHVAGGTVTPSADPDLPLRYRLRTDTPGHWFPLDPSPQAAQMLDLGAVPPLDGTPAPLPWGRLLAELRQHRLHREEVTRAGTHLTRAWQYARWTDGRQHLWLGRRTRVGRGGGASGRYHDVLWPGPVTASGLPGAPEPGGPPAAPRPAGPGLPPNRPPAEQS</sequence>
<comment type="caution">
    <text evidence="2">The sequence shown here is derived from an EMBL/GenBank/DDBJ whole genome shotgun (WGS) entry which is preliminary data.</text>
</comment>
<feature type="region of interest" description="Disordered" evidence="1">
    <location>
        <begin position="586"/>
        <end position="623"/>
    </location>
</feature>
<gene>
    <name evidence="2" type="ORF">ADL17_16925</name>
</gene>
<organism evidence="2 3">
    <name type="scientific">Micromonospora maris</name>
    <dbReference type="NCBI Taxonomy" id="1003110"/>
    <lineage>
        <taxon>Bacteria</taxon>
        <taxon>Bacillati</taxon>
        <taxon>Actinomycetota</taxon>
        <taxon>Actinomycetes</taxon>
        <taxon>Micromonosporales</taxon>
        <taxon>Micromonosporaceae</taxon>
        <taxon>Micromonospora</taxon>
    </lineage>
</organism>
<reference evidence="2 3" key="1">
    <citation type="submission" date="2015-10" db="EMBL/GenBank/DDBJ databases">
        <authorList>
            <person name="Ju K.-S."/>
            <person name="Doroghazi J.R."/>
            <person name="Metcalf W.W."/>
        </authorList>
    </citation>
    <scope>NUCLEOTIDE SEQUENCE [LARGE SCALE GENOMIC DNA]</scope>
    <source>
        <strain evidence="2 3">NRRL B-24793</strain>
    </source>
</reference>
<evidence type="ECO:0000256" key="1">
    <source>
        <dbReference type="SAM" id="MobiDB-lite"/>
    </source>
</evidence>
<proteinExistence type="predicted"/>
<dbReference type="EMBL" id="LMWI01000002">
    <property type="protein sequence ID" value="KUJ44825.1"/>
    <property type="molecule type" value="Genomic_DNA"/>
</dbReference>